<feature type="compositionally biased region" description="Polar residues" evidence="1">
    <location>
        <begin position="21"/>
        <end position="44"/>
    </location>
</feature>
<reference evidence="2 3" key="1">
    <citation type="submission" date="2019-09" db="EMBL/GenBank/DDBJ databases">
        <title>A chromosome-level genome assembly of the Chinese tupelo Nyssa sinensis.</title>
        <authorList>
            <person name="Yang X."/>
            <person name="Kang M."/>
            <person name="Yang Y."/>
            <person name="Xiong H."/>
            <person name="Wang M."/>
            <person name="Zhang Z."/>
            <person name="Wang Z."/>
            <person name="Wu H."/>
            <person name="Ma T."/>
            <person name="Liu J."/>
            <person name="Xi Z."/>
        </authorList>
    </citation>
    <scope>NUCLEOTIDE SEQUENCE [LARGE SCALE GENOMIC DNA]</scope>
    <source>
        <strain evidence="2">J267</strain>
        <tissue evidence="2">Leaf</tissue>
    </source>
</reference>
<evidence type="ECO:0000313" key="2">
    <source>
        <dbReference type="EMBL" id="KAA8529754.1"/>
    </source>
</evidence>
<sequence length="136" mass="14034">MPNVTPNNQIQGAVQPATPTPYDSSSLTAAQTSDGSHPSSNADTSKVVRLPPKDSKGEWRVASNKGKAVQVERSLCPDPMPDSPPATLQVSCEAIATIGAMETNEVIESSSSHGPNSSNLLNGSTSVGPVLKDPDP</sequence>
<organism evidence="2 3">
    <name type="scientific">Nyssa sinensis</name>
    <dbReference type="NCBI Taxonomy" id="561372"/>
    <lineage>
        <taxon>Eukaryota</taxon>
        <taxon>Viridiplantae</taxon>
        <taxon>Streptophyta</taxon>
        <taxon>Embryophyta</taxon>
        <taxon>Tracheophyta</taxon>
        <taxon>Spermatophyta</taxon>
        <taxon>Magnoliopsida</taxon>
        <taxon>eudicotyledons</taxon>
        <taxon>Gunneridae</taxon>
        <taxon>Pentapetalae</taxon>
        <taxon>asterids</taxon>
        <taxon>Cornales</taxon>
        <taxon>Nyssaceae</taxon>
        <taxon>Nyssa</taxon>
    </lineage>
</organism>
<protein>
    <submittedName>
        <fullName evidence="2">Uncharacterized protein</fullName>
    </submittedName>
</protein>
<feature type="compositionally biased region" description="Polar residues" evidence="1">
    <location>
        <begin position="1"/>
        <end position="12"/>
    </location>
</feature>
<evidence type="ECO:0000256" key="1">
    <source>
        <dbReference type="SAM" id="MobiDB-lite"/>
    </source>
</evidence>
<dbReference type="Proteomes" id="UP000325577">
    <property type="component" value="Linkage Group LG20"/>
</dbReference>
<accession>A0A5J5AHP8</accession>
<dbReference type="AlphaFoldDB" id="A0A5J5AHP8"/>
<feature type="region of interest" description="Disordered" evidence="1">
    <location>
        <begin position="103"/>
        <end position="136"/>
    </location>
</feature>
<keyword evidence="3" id="KW-1185">Reference proteome</keyword>
<name>A0A5J5AHP8_9ASTE</name>
<feature type="compositionally biased region" description="Low complexity" evidence="1">
    <location>
        <begin position="109"/>
        <end position="126"/>
    </location>
</feature>
<gene>
    <name evidence="2" type="ORF">F0562_034146</name>
</gene>
<feature type="region of interest" description="Disordered" evidence="1">
    <location>
        <begin position="1"/>
        <end position="87"/>
    </location>
</feature>
<proteinExistence type="predicted"/>
<evidence type="ECO:0000313" key="3">
    <source>
        <dbReference type="Proteomes" id="UP000325577"/>
    </source>
</evidence>
<dbReference type="EMBL" id="CM018044">
    <property type="protein sequence ID" value="KAA8529754.1"/>
    <property type="molecule type" value="Genomic_DNA"/>
</dbReference>